<dbReference type="PANTHER" id="PTHR31717">
    <property type="entry name" value="ZINC FINGER PROTEIN CONSTANS-LIKE 10"/>
    <property type="match status" value="1"/>
</dbReference>
<feature type="domain" description="B box-type" evidence="5">
    <location>
        <begin position="1"/>
        <end position="45"/>
    </location>
</feature>
<feature type="region of interest" description="Disordered" evidence="4">
    <location>
        <begin position="80"/>
        <end position="230"/>
    </location>
</feature>
<accession>A0AAX6GFD0</accession>
<evidence type="ECO:0000256" key="2">
    <source>
        <dbReference type="ARBA" id="ARBA00022771"/>
    </source>
</evidence>
<protein>
    <submittedName>
        <fullName evidence="6">Ribosomal RNA processing protein 1-like protein</fullName>
    </submittedName>
</protein>
<keyword evidence="1" id="KW-0479">Metal-binding</keyword>
<evidence type="ECO:0000259" key="5">
    <source>
        <dbReference type="SMART" id="SM00336"/>
    </source>
</evidence>
<keyword evidence="2" id="KW-0863">Zinc-finger</keyword>
<feature type="compositionally biased region" description="Acidic residues" evidence="4">
    <location>
        <begin position="90"/>
        <end position="133"/>
    </location>
</feature>
<keyword evidence="3" id="KW-0862">Zinc</keyword>
<reference evidence="6" key="1">
    <citation type="journal article" date="2023" name="GigaByte">
        <title>Genome assembly of the bearded iris, Iris pallida Lam.</title>
        <authorList>
            <person name="Bruccoleri R.E."/>
            <person name="Oakeley E.J."/>
            <person name="Faust A.M.E."/>
            <person name="Altorfer M."/>
            <person name="Dessus-Babus S."/>
            <person name="Burckhardt D."/>
            <person name="Oertli M."/>
            <person name="Naumann U."/>
            <person name="Petersen F."/>
            <person name="Wong J."/>
        </authorList>
    </citation>
    <scope>NUCLEOTIDE SEQUENCE</scope>
    <source>
        <strain evidence="6">GSM-AAB239-AS_SAM_17_03QT</strain>
    </source>
</reference>
<comment type="caution">
    <text evidence="6">The sequence shown here is derived from an EMBL/GenBank/DDBJ whole genome shotgun (WGS) entry which is preliminary data.</text>
</comment>
<evidence type="ECO:0000256" key="1">
    <source>
        <dbReference type="ARBA" id="ARBA00022723"/>
    </source>
</evidence>
<dbReference type="EMBL" id="JANAVB010020396">
    <property type="protein sequence ID" value="KAJ6827389.1"/>
    <property type="molecule type" value="Genomic_DNA"/>
</dbReference>
<name>A0AAX6GFD0_IRIPA</name>
<evidence type="ECO:0000313" key="6">
    <source>
        <dbReference type="EMBL" id="KAJ6827389.1"/>
    </source>
</evidence>
<keyword evidence="7" id="KW-1185">Reference proteome</keyword>
<proteinExistence type="predicted"/>
<dbReference type="CDD" id="cd19821">
    <property type="entry name" value="Bbox1_BBX-like"/>
    <property type="match status" value="1"/>
</dbReference>
<dbReference type="AlphaFoldDB" id="A0AAX6GFD0"/>
<dbReference type="Proteomes" id="UP001140949">
    <property type="component" value="Unassembled WGS sequence"/>
</dbReference>
<evidence type="ECO:0000256" key="4">
    <source>
        <dbReference type="SAM" id="MobiDB-lite"/>
    </source>
</evidence>
<dbReference type="InterPro" id="IPR049808">
    <property type="entry name" value="CONSTANS-like_Bbox1"/>
</dbReference>
<dbReference type="GO" id="GO:0008270">
    <property type="term" value="F:zinc ion binding"/>
    <property type="evidence" value="ECO:0007669"/>
    <property type="project" value="UniProtKB-KW"/>
</dbReference>
<gene>
    <name evidence="6" type="ORF">M6B38_368610</name>
</gene>
<evidence type="ECO:0000313" key="7">
    <source>
        <dbReference type="Proteomes" id="UP001140949"/>
    </source>
</evidence>
<sequence>MKGCELCSGMARLHCESDSASLCFDCDAKVHGANFLVARHQRLLLCRACQSPTPWRADGPRLFPAASVCARCVGRGVKNQQAESRRNQEQEEEHEEEDIDDDEEEEDDDDDEEEEEEEEEQVVPWATDEEEETNSAPAASSSGSDEDLSTTEHGALKRRRERENEVDLASTCSLDHFSGQPRQLVTIGGDDATSDSVRPLKRSWKRDETHFRPAPHGPVAVSLLSQHPPI</sequence>
<evidence type="ECO:0000256" key="3">
    <source>
        <dbReference type="ARBA" id="ARBA00022833"/>
    </source>
</evidence>
<dbReference type="InterPro" id="IPR000315">
    <property type="entry name" value="Znf_B-box"/>
</dbReference>
<dbReference type="SMART" id="SM00336">
    <property type="entry name" value="BBOX"/>
    <property type="match status" value="1"/>
</dbReference>
<feature type="compositionally biased region" description="Polar residues" evidence="4">
    <location>
        <begin position="134"/>
        <end position="143"/>
    </location>
</feature>
<dbReference type="PANTHER" id="PTHR31717:SF60">
    <property type="entry name" value="B-BOX TYPE ZINC FINGER FAMILY PROTEIN"/>
    <property type="match status" value="1"/>
</dbReference>
<reference evidence="6" key="2">
    <citation type="submission" date="2023-04" db="EMBL/GenBank/DDBJ databases">
        <authorList>
            <person name="Bruccoleri R.E."/>
            <person name="Oakeley E.J."/>
            <person name="Faust A.-M."/>
            <person name="Dessus-Babus S."/>
            <person name="Altorfer M."/>
            <person name="Burckhardt D."/>
            <person name="Oertli M."/>
            <person name="Naumann U."/>
            <person name="Petersen F."/>
            <person name="Wong J."/>
        </authorList>
    </citation>
    <scope>NUCLEOTIDE SEQUENCE</scope>
    <source>
        <strain evidence="6">GSM-AAB239-AS_SAM_17_03QT</strain>
        <tissue evidence="6">Leaf</tissue>
    </source>
</reference>
<organism evidence="6 7">
    <name type="scientific">Iris pallida</name>
    <name type="common">Sweet iris</name>
    <dbReference type="NCBI Taxonomy" id="29817"/>
    <lineage>
        <taxon>Eukaryota</taxon>
        <taxon>Viridiplantae</taxon>
        <taxon>Streptophyta</taxon>
        <taxon>Embryophyta</taxon>
        <taxon>Tracheophyta</taxon>
        <taxon>Spermatophyta</taxon>
        <taxon>Magnoliopsida</taxon>
        <taxon>Liliopsida</taxon>
        <taxon>Asparagales</taxon>
        <taxon>Iridaceae</taxon>
        <taxon>Iridoideae</taxon>
        <taxon>Irideae</taxon>
        <taxon>Iris</taxon>
    </lineage>
</organism>